<feature type="compositionally biased region" description="Polar residues" evidence="1">
    <location>
        <begin position="121"/>
        <end position="150"/>
    </location>
</feature>
<protein>
    <submittedName>
        <fullName evidence="2">Uncharacterized protein</fullName>
    </submittedName>
</protein>
<dbReference type="EMBL" id="MU006307">
    <property type="protein sequence ID" value="KAF2850387.1"/>
    <property type="molecule type" value="Genomic_DNA"/>
</dbReference>
<dbReference type="OrthoDB" id="7130006at2759"/>
<organism evidence="2 3">
    <name type="scientific">Plenodomus tracheiphilus IPT5</name>
    <dbReference type="NCBI Taxonomy" id="1408161"/>
    <lineage>
        <taxon>Eukaryota</taxon>
        <taxon>Fungi</taxon>
        <taxon>Dikarya</taxon>
        <taxon>Ascomycota</taxon>
        <taxon>Pezizomycotina</taxon>
        <taxon>Dothideomycetes</taxon>
        <taxon>Pleosporomycetidae</taxon>
        <taxon>Pleosporales</taxon>
        <taxon>Pleosporineae</taxon>
        <taxon>Leptosphaeriaceae</taxon>
        <taxon>Plenodomus</taxon>
    </lineage>
</organism>
<evidence type="ECO:0000313" key="3">
    <source>
        <dbReference type="Proteomes" id="UP000799423"/>
    </source>
</evidence>
<evidence type="ECO:0000256" key="1">
    <source>
        <dbReference type="SAM" id="MobiDB-lite"/>
    </source>
</evidence>
<feature type="region of interest" description="Disordered" evidence="1">
    <location>
        <begin position="119"/>
        <end position="150"/>
    </location>
</feature>
<accession>A0A6A7B6L9</accession>
<name>A0A6A7B6L9_9PLEO</name>
<keyword evidence="3" id="KW-1185">Reference proteome</keyword>
<proteinExistence type="predicted"/>
<evidence type="ECO:0000313" key="2">
    <source>
        <dbReference type="EMBL" id="KAF2850387.1"/>
    </source>
</evidence>
<reference evidence="2" key="1">
    <citation type="submission" date="2020-01" db="EMBL/GenBank/DDBJ databases">
        <authorList>
            <consortium name="DOE Joint Genome Institute"/>
            <person name="Haridas S."/>
            <person name="Albert R."/>
            <person name="Binder M."/>
            <person name="Bloem J."/>
            <person name="Labutti K."/>
            <person name="Salamov A."/>
            <person name="Andreopoulos B."/>
            <person name="Baker S.E."/>
            <person name="Barry K."/>
            <person name="Bills G."/>
            <person name="Bluhm B.H."/>
            <person name="Cannon C."/>
            <person name="Castanera R."/>
            <person name="Culley D.E."/>
            <person name="Daum C."/>
            <person name="Ezra D."/>
            <person name="Gonzalez J.B."/>
            <person name="Henrissat B."/>
            <person name="Kuo A."/>
            <person name="Liang C."/>
            <person name="Lipzen A."/>
            <person name="Lutzoni F."/>
            <person name="Magnuson J."/>
            <person name="Mondo S."/>
            <person name="Nolan M."/>
            <person name="Ohm R."/>
            <person name="Pangilinan J."/>
            <person name="Park H.-J."/>
            <person name="Ramirez L."/>
            <person name="Alfaro M."/>
            <person name="Sun H."/>
            <person name="Tritt A."/>
            <person name="Yoshinaga Y."/>
            <person name="Zwiers L.-H."/>
            <person name="Turgeon B.G."/>
            <person name="Goodwin S.B."/>
            <person name="Spatafora J.W."/>
            <person name="Crous P.W."/>
            <person name="Grigoriev I.V."/>
        </authorList>
    </citation>
    <scope>NUCLEOTIDE SEQUENCE</scope>
    <source>
        <strain evidence="2">IPT5</strain>
    </source>
</reference>
<dbReference type="Proteomes" id="UP000799423">
    <property type="component" value="Unassembled WGS sequence"/>
</dbReference>
<feature type="region of interest" description="Disordered" evidence="1">
    <location>
        <begin position="24"/>
        <end position="43"/>
    </location>
</feature>
<gene>
    <name evidence="2" type="ORF">T440DRAFT_532203</name>
</gene>
<dbReference type="AlphaFoldDB" id="A0A6A7B6L9"/>
<sequence length="150" mass="16752">MPYMKRQVVFTDIGSELKLTVSQSQLSKRNAHTPRPPQDPTSPVLDFIIPSLLGFLLVPRIPPDRTLQDTYRIYNTLMHSLDYTSHAAPARPHTTMCPGAPPPSFPLERATMARAKIVASHPSTKATRPTQSHMRTRPQTMSTILTDRPG</sequence>